<evidence type="ECO:0000259" key="9">
    <source>
        <dbReference type="Pfam" id="PF01266"/>
    </source>
</evidence>
<evidence type="ECO:0000256" key="6">
    <source>
        <dbReference type="ARBA" id="ARBA00039101"/>
    </source>
</evidence>
<accession>A0ABT6JWQ3</accession>
<comment type="cofactor">
    <cofactor evidence="1">
        <name>FAD</name>
        <dbReference type="ChEBI" id="CHEBI:57692"/>
    </cofactor>
</comment>
<evidence type="ECO:0000256" key="2">
    <source>
        <dbReference type="ARBA" id="ARBA00006730"/>
    </source>
</evidence>
<dbReference type="EC" id="1.4.3.3" evidence="6"/>
<name>A0ABT6JWQ3_9GAMM</name>
<dbReference type="SUPFAM" id="SSF51971">
    <property type="entry name" value="Nucleotide-binding domain"/>
    <property type="match status" value="1"/>
</dbReference>
<dbReference type="PANTHER" id="PTHR11530">
    <property type="entry name" value="D-AMINO ACID OXIDASE"/>
    <property type="match status" value="1"/>
</dbReference>
<evidence type="ECO:0000313" key="10">
    <source>
        <dbReference type="EMBL" id="MDH5835117.1"/>
    </source>
</evidence>
<keyword evidence="3" id="KW-0285">Flavoprotein</keyword>
<dbReference type="Gene3D" id="3.40.50.720">
    <property type="entry name" value="NAD(P)-binding Rossmann-like Domain"/>
    <property type="match status" value="2"/>
</dbReference>
<dbReference type="PANTHER" id="PTHR11530:SF11">
    <property type="entry name" value="D-ASPARTATE OXIDASE"/>
    <property type="match status" value="1"/>
</dbReference>
<dbReference type="PROSITE" id="PS51318">
    <property type="entry name" value="TAT"/>
    <property type="match status" value="1"/>
</dbReference>
<keyword evidence="4" id="KW-0274">FAD</keyword>
<dbReference type="Proteomes" id="UP001156873">
    <property type="component" value="Unassembled WGS sequence"/>
</dbReference>
<dbReference type="GO" id="GO:0016491">
    <property type="term" value="F:oxidoreductase activity"/>
    <property type="evidence" value="ECO:0007669"/>
    <property type="project" value="UniProtKB-KW"/>
</dbReference>
<evidence type="ECO:0000256" key="3">
    <source>
        <dbReference type="ARBA" id="ARBA00022630"/>
    </source>
</evidence>
<dbReference type="Pfam" id="PF01266">
    <property type="entry name" value="DAO"/>
    <property type="match status" value="1"/>
</dbReference>
<dbReference type="InterPro" id="IPR023209">
    <property type="entry name" value="DAO"/>
</dbReference>
<evidence type="ECO:0000256" key="8">
    <source>
        <dbReference type="ARBA" id="ARBA00049547"/>
    </source>
</evidence>
<dbReference type="Gene3D" id="3.30.9.10">
    <property type="entry name" value="D-Amino Acid Oxidase, subunit A, domain 2"/>
    <property type="match status" value="1"/>
</dbReference>
<dbReference type="EMBL" id="JARXRO010000020">
    <property type="protein sequence ID" value="MDH5835117.1"/>
    <property type="molecule type" value="Genomic_DNA"/>
</dbReference>
<sequence>MRSDPADPASGRRRFLHAAGASALALAMPPLLGGCATTTTRAAAAPSIRFAQPAPLVAIRASADRIIAIDVCTRPFRAQGPRIEAERMDGHTIVHCYGHGGAGWSLSWGSAEEALALVRETGVTELAVVGCGAIGLTTALLAQRSGLQVRIYARDRLPQVPSAFATGVWSPASRIAAAEHATPAFEAQWERMARTSFHSFQTLLGLPGEPVGWHDFYWLSDGPGSRRANAGEDREPRYAMLEGRLLDDLTPDTTRLSPGSHPFAAASVRRTSQPVFNLHAYARLLLADFLQLGGTIETRTFHAARELATLRETTVVNATGYGARALLDDASVVPVRGQTARLVPQAGVDYGLGYGRRNLFVVPRADGILVQAQQPTDYGNADTTPDRALSEAAVARLAEVFA</sequence>
<keyword evidence="5 10" id="KW-0560">Oxidoreductase</keyword>
<feature type="domain" description="FAD dependent oxidoreductase" evidence="9">
    <location>
        <begin position="126"/>
        <end position="401"/>
    </location>
</feature>
<evidence type="ECO:0000256" key="4">
    <source>
        <dbReference type="ARBA" id="ARBA00022827"/>
    </source>
</evidence>
<gene>
    <name evidence="10" type="ORF">QFW81_14465</name>
</gene>
<evidence type="ECO:0000256" key="7">
    <source>
        <dbReference type="ARBA" id="ARBA00039751"/>
    </source>
</evidence>
<reference evidence="10 11" key="1">
    <citation type="submission" date="2023-04" db="EMBL/GenBank/DDBJ databases">
        <title>Luteimonas sp. M1R5S59.</title>
        <authorList>
            <person name="Sun J.-Q."/>
        </authorList>
    </citation>
    <scope>NUCLEOTIDE SEQUENCE [LARGE SCALE GENOMIC DNA]</scope>
    <source>
        <strain evidence="10 11">M1R5S59</strain>
    </source>
</reference>
<organism evidence="10 11">
    <name type="scientific">Luteimonas kalidii</name>
    <dbReference type="NCBI Taxonomy" id="3042025"/>
    <lineage>
        <taxon>Bacteria</taxon>
        <taxon>Pseudomonadati</taxon>
        <taxon>Pseudomonadota</taxon>
        <taxon>Gammaproteobacteria</taxon>
        <taxon>Lysobacterales</taxon>
        <taxon>Lysobacteraceae</taxon>
        <taxon>Luteimonas</taxon>
    </lineage>
</organism>
<comment type="catalytic activity">
    <reaction evidence="8">
        <text>a D-alpha-amino acid + O2 + H2O = a 2-oxocarboxylate + H2O2 + NH4(+)</text>
        <dbReference type="Rhea" id="RHEA:21816"/>
        <dbReference type="ChEBI" id="CHEBI:15377"/>
        <dbReference type="ChEBI" id="CHEBI:15379"/>
        <dbReference type="ChEBI" id="CHEBI:16240"/>
        <dbReference type="ChEBI" id="CHEBI:28938"/>
        <dbReference type="ChEBI" id="CHEBI:35179"/>
        <dbReference type="ChEBI" id="CHEBI:59871"/>
        <dbReference type="EC" id="1.4.3.3"/>
    </reaction>
    <physiologicalReaction direction="left-to-right" evidence="8">
        <dbReference type="Rhea" id="RHEA:21817"/>
    </physiologicalReaction>
</comment>
<dbReference type="RefSeq" id="WP_280579749.1">
    <property type="nucleotide sequence ID" value="NZ_JARXRO010000020.1"/>
</dbReference>
<dbReference type="InterPro" id="IPR006311">
    <property type="entry name" value="TAT_signal"/>
</dbReference>
<dbReference type="PROSITE" id="PS51257">
    <property type="entry name" value="PROKAR_LIPOPROTEIN"/>
    <property type="match status" value="1"/>
</dbReference>
<evidence type="ECO:0000256" key="5">
    <source>
        <dbReference type="ARBA" id="ARBA00023002"/>
    </source>
</evidence>
<keyword evidence="11" id="KW-1185">Reference proteome</keyword>
<protein>
    <recommendedName>
        <fullName evidence="7">D-amino-acid oxidase</fullName>
        <ecNumber evidence="6">1.4.3.3</ecNumber>
    </recommendedName>
</protein>
<evidence type="ECO:0000313" key="11">
    <source>
        <dbReference type="Proteomes" id="UP001156873"/>
    </source>
</evidence>
<comment type="similarity">
    <text evidence="2">Belongs to the DAMOX/DASOX family.</text>
</comment>
<evidence type="ECO:0000256" key="1">
    <source>
        <dbReference type="ARBA" id="ARBA00001974"/>
    </source>
</evidence>
<proteinExistence type="inferred from homology"/>
<dbReference type="InterPro" id="IPR006076">
    <property type="entry name" value="FAD-dep_OxRdtase"/>
</dbReference>
<comment type="caution">
    <text evidence="10">The sequence shown here is derived from an EMBL/GenBank/DDBJ whole genome shotgun (WGS) entry which is preliminary data.</text>
</comment>